<feature type="domain" description="Aminoglycoside phosphotransferase" evidence="1">
    <location>
        <begin position="53"/>
        <end position="244"/>
    </location>
</feature>
<dbReference type="Gene3D" id="3.30.200.150">
    <property type="match status" value="1"/>
</dbReference>
<evidence type="ECO:0000313" key="2">
    <source>
        <dbReference type="EMBL" id="EIM79448.1"/>
    </source>
</evidence>
<reference evidence="3" key="1">
    <citation type="journal article" date="2012" name="Science">
        <title>The Paleozoic origin of enzymatic lignin decomposition reconstructed from 31 fungal genomes.</title>
        <authorList>
            <person name="Floudas D."/>
            <person name="Binder M."/>
            <person name="Riley R."/>
            <person name="Barry K."/>
            <person name="Blanchette R.A."/>
            <person name="Henrissat B."/>
            <person name="Martinez A.T."/>
            <person name="Otillar R."/>
            <person name="Spatafora J.W."/>
            <person name="Yadav J.S."/>
            <person name="Aerts A."/>
            <person name="Benoit I."/>
            <person name="Boyd A."/>
            <person name="Carlson A."/>
            <person name="Copeland A."/>
            <person name="Coutinho P.M."/>
            <person name="de Vries R.P."/>
            <person name="Ferreira P."/>
            <person name="Findley K."/>
            <person name="Foster B."/>
            <person name="Gaskell J."/>
            <person name="Glotzer D."/>
            <person name="Gorecki P."/>
            <person name="Heitman J."/>
            <person name="Hesse C."/>
            <person name="Hori C."/>
            <person name="Igarashi K."/>
            <person name="Jurgens J.A."/>
            <person name="Kallen N."/>
            <person name="Kersten P."/>
            <person name="Kohler A."/>
            <person name="Kuees U."/>
            <person name="Kumar T.K.A."/>
            <person name="Kuo A."/>
            <person name="LaButti K."/>
            <person name="Larrondo L.F."/>
            <person name="Lindquist E."/>
            <person name="Ling A."/>
            <person name="Lombard V."/>
            <person name="Lucas S."/>
            <person name="Lundell T."/>
            <person name="Martin R."/>
            <person name="McLaughlin D.J."/>
            <person name="Morgenstern I."/>
            <person name="Morin E."/>
            <person name="Murat C."/>
            <person name="Nagy L.G."/>
            <person name="Nolan M."/>
            <person name="Ohm R.A."/>
            <person name="Patyshakuliyeva A."/>
            <person name="Rokas A."/>
            <person name="Ruiz-Duenas F.J."/>
            <person name="Sabat G."/>
            <person name="Salamov A."/>
            <person name="Samejima M."/>
            <person name="Schmutz J."/>
            <person name="Slot J.C."/>
            <person name="St John F."/>
            <person name="Stenlid J."/>
            <person name="Sun H."/>
            <person name="Sun S."/>
            <person name="Syed K."/>
            <person name="Tsang A."/>
            <person name="Wiebenga A."/>
            <person name="Young D."/>
            <person name="Pisabarro A."/>
            <person name="Eastwood D.C."/>
            <person name="Martin F."/>
            <person name="Cullen D."/>
            <person name="Grigoriev I.V."/>
            <person name="Hibbett D.S."/>
        </authorList>
    </citation>
    <scope>NUCLEOTIDE SEQUENCE [LARGE SCALE GENOMIC DNA]</scope>
    <source>
        <strain evidence="3">FP-91666</strain>
    </source>
</reference>
<evidence type="ECO:0000259" key="1">
    <source>
        <dbReference type="Pfam" id="PF01636"/>
    </source>
</evidence>
<keyword evidence="3" id="KW-1185">Reference proteome</keyword>
<gene>
    <name evidence="2" type="ORF">STEHIDRAFT_163638</name>
</gene>
<dbReference type="Proteomes" id="UP000053927">
    <property type="component" value="Unassembled WGS sequence"/>
</dbReference>
<dbReference type="PANTHER" id="PTHR21310:SF15">
    <property type="entry name" value="AMINOGLYCOSIDE PHOSPHOTRANSFERASE DOMAIN-CONTAINING PROTEIN"/>
    <property type="match status" value="1"/>
</dbReference>
<dbReference type="PANTHER" id="PTHR21310">
    <property type="entry name" value="AMINOGLYCOSIDE PHOSPHOTRANSFERASE-RELATED-RELATED"/>
    <property type="match status" value="1"/>
</dbReference>
<dbReference type="InterPro" id="IPR011009">
    <property type="entry name" value="Kinase-like_dom_sf"/>
</dbReference>
<dbReference type="KEGG" id="shs:STEHIDRAFT_163638"/>
<dbReference type="EMBL" id="JH687404">
    <property type="protein sequence ID" value="EIM79448.1"/>
    <property type="molecule type" value="Genomic_DNA"/>
</dbReference>
<sequence>MPLSLEKLWPHDLQVLHELIEQGQALRDDVDLPTRVVQIDDGLVVKYGDSVRLSEALAMELVRTHTSIPVPRVLAYFRDSTESVPDGIGYIVMEQVHGVILSEVLDVLNDDIIQDITWEFSDYVSELKKLDRLGEWGMVGKDGIYHCGPYFSYESPHSGTEGPHHSTPLRAKSCTDVLEYFARAVDQSMDEDWAAVTQTTIDTFDNTKPASFCHPNLTPENIMVDPTDGRITGILDWFGAGWYPYFWMSWVARNRKDSYSNVQYLKWHRIWTAAMKEYPESRGFGTLLFEAEAYGVECPGSR</sequence>
<dbReference type="InterPro" id="IPR002575">
    <property type="entry name" value="Aminoglycoside_PTrfase"/>
</dbReference>
<evidence type="ECO:0000313" key="3">
    <source>
        <dbReference type="Proteomes" id="UP000053927"/>
    </source>
</evidence>
<dbReference type="RefSeq" id="XP_007311409.1">
    <property type="nucleotide sequence ID" value="XM_007311347.1"/>
</dbReference>
<dbReference type="AlphaFoldDB" id="R7RXA1"/>
<dbReference type="eggNOG" id="ENOG502S3Z0">
    <property type="taxonomic scope" value="Eukaryota"/>
</dbReference>
<accession>R7RXA1</accession>
<dbReference type="Gene3D" id="3.90.1200.10">
    <property type="match status" value="1"/>
</dbReference>
<organism evidence="2 3">
    <name type="scientific">Stereum hirsutum (strain FP-91666)</name>
    <name type="common">White-rot fungus</name>
    <dbReference type="NCBI Taxonomy" id="721885"/>
    <lineage>
        <taxon>Eukaryota</taxon>
        <taxon>Fungi</taxon>
        <taxon>Dikarya</taxon>
        <taxon>Basidiomycota</taxon>
        <taxon>Agaricomycotina</taxon>
        <taxon>Agaricomycetes</taxon>
        <taxon>Russulales</taxon>
        <taxon>Stereaceae</taxon>
        <taxon>Stereum</taxon>
    </lineage>
</organism>
<dbReference type="Pfam" id="PF01636">
    <property type="entry name" value="APH"/>
    <property type="match status" value="1"/>
</dbReference>
<proteinExistence type="predicted"/>
<dbReference type="SUPFAM" id="SSF56112">
    <property type="entry name" value="Protein kinase-like (PK-like)"/>
    <property type="match status" value="1"/>
</dbReference>
<name>R7RXA1_STEHR</name>
<dbReference type="GeneID" id="18802402"/>
<dbReference type="InterPro" id="IPR051678">
    <property type="entry name" value="AGP_Transferase"/>
</dbReference>
<dbReference type="OMA" id="MKEYPES"/>
<dbReference type="OrthoDB" id="4177236at2759"/>
<protein>
    <recommendedName>
        <fullName evidence="1">Aminoglycoside phosphotransferase domain-containing protein</fullName>
    </recommendedName>
</protein>